<dbReference type="InterPro" id="IPR015919">
    <property type="entry name" value="Cadherin-like_sf"/>
</dbReference>
<keyword evidence="4" id="KW-0677">Repeat</keyword>
<dbReference type="CDD" id="cd11304">
    <property type="entry name" value="Cadherin_repeat"/>
    <property type="match status" value="2"/>
</dbReference>
<evidence type="ECO:0000256" key="3">
    <source>
        <dbReference type="ARBA" id="ARBA00022729"/>
    </source>
</evidence>
<dbReference type="Gene3D" id="2.60.40.60">
    <property type="entry name" value="Cadherins"/>
    <property type="match status" value="2"/>
</dbReference>
<keyword evidence="6" id="KW-1133">Transmembrane helix</keyword>
<keyword evidence="7" id="KW-0472">Membrane</keyword>
<dbReference type="PROSITE" id="PS50268">
    <property type="entry name" value="CADHERIN_2"/>
    <property type="match status" value="2"/>
</dbReference>
<keyword evidence="5 8" id="KW-0106">Calcium</keyword>
<evidence type="ECO:0000256" key="8">
    <source>
        <dbReference type="PROSITE-ProRule" id="PRU00043"/>
    </source>
</evidence>
<dbReference type="GO" id="GO:0005509">
    <property type="term" value="F:calcium ion binding"/>
    <property type="evidence" value="ECO:0007669"/>
    <property type="project" value="UniProtKB-UniRule"/>
</dbReference>
<dbReference type="PRINTS" id="PR00205">
    <property type="entry name" value="CADHERIN"/>
</dbReference>
<protein>
    <recommendedName>
        <fullName evidence="10">Cadherin domain-containing protein</fullName>
    </recommendedName>
</protein>
<dbReference type="SUPFAM" id="SSF49313">
    <property type="entry name" value="Cadherin-like"/>
    <property type="match status" value="2"/>
</dbReference>
<evidence type="ECO:0000256" key="9">
    <source>
        <dbReference type="SAM" id="SignalP"/>
    </source>
</evidence>
<dbReference type="GO" id="GO:0044331">
    <property type="term" value="P:cell-cell adhesion mediated by cadherin"/>
    <property type="evidence" value="ECO:0007669"/>
    <property type="project" value="TreeGrafter"/>
</dbReference>
<dbReference type="InterPro" id="IPR039808">
    <property type="entry name" value="Cadherin"/>
</dbReference>
<keyword evidence="12" id="KW-1185">Reference proteome</keyword>
<dbReference type="GO" id="GO:0016477">
    <property type="term" value="P:cell migration"/>
    <property type="evidence" value="ECO:0007669"/>
    <property type="project" value="TreeGrafter"/>
</dbReference>
<dbReference type="GO" id="GO:0034332">
    <property type="term" value="P:adherens junction organization"/>
    <property type="evidence" value="ECO:0007669"/>
    <property type="project" value="TreeGrafter"/>
</dbReference>
<dbReference type="PANTHER" id="PTHR24027">
    <property type="entry name" value="CADHERIN-23"/>
    <property type="match status" value="1"/>
</dbReference>
<dbReference type="GO" id="GO:0016342">
    <property type="term" value="C:catenin complex"/>
    <property type="evidence" value="ECO:0007669"/>
    <property type="project" value="TreeGrafter"/>
</dbReference>
<dbReference type="EMBL" id="PZQS01000009">
    <property type="protein sequence ID" value="PVD24967.1"/>
    <property type="molecule type" value="Genomic_DNA"/>
</dbReference>
<sequence length="306" mass="33793">MLMRARKGMLTLLGLVLTGLVLTLETCEGKVYMSVSPYPARVYENAPAGVQVLTVKAYDNVTGTPVTSIELEKISDAEYFRIGSDGILETAKKIDKPLRYRFQFFVFAIMPASFEVEYKHVMVEISSKNMYPPTFSQSVYNFCLYRYADPGLVIGSVNATDLDTDQFNSHFVIYPQGGQSALSYVQVRSSGEMVLNATPPQSQSLLQLVLLAIDSGSPRLTGNATVYIAIEDVKQPDTFCLATTDKDTTLCWKNPMPGRNFTGFQVQVHNQNLTLTFSLLVDPTSPSSASPATGWWPMKATPFESP</sequence>
<dbReference type="GO" id="GO:0005912">
    <property type="term" value="C:adherens junction"/>
    <property type="evidence" value="ECO:0007669"/>
    <property type="project" value="TreeGrafter"/>
</dbReference>
<dbReference type="GO" id="GO:0045296">
    <property type="term" value="F:cadherin binding"/>
    <property type="evidence" value="ECO:0007669"/>
    <property type="project" value="TreeGrafter"/>
</dbReference>
<dbReference type="GO" id="GO:0008013">
    <property type="term" value="F:beta-catenin binding"/>
    <property type="evidence" value="ECO:0007669"/>
    <property type="project" value="TreeGrafter"/>
</dbReference>
<gene>
    <name evidence="11" type="ORF">C0Q70_15463</name>
</gene>
<name>A0A2T7NUW1_POMCA</name>
<evidence type="ECO:0000256" key="4">
    <source>
        <dbReference type="ARBA" id="ARBA00022737"/>
    </source>
</evidence>
<evidence type="ECO:0000256" key="6">
    <source>
        <dbReference type="ARBA" id="ARBA00022989"/>
    </source>
</evidence>
<dbReference type="GO" id="GO:0016339">
    <property type="term" value="P:calcium-dependent cell-cell adhesion via plasma membrane cell adhesion molecules"/>
    <property type="evidence" value="ECO:0007669"/>
    <property type="project" value="TreeGrafter"/>
</dbReference>
<feature type="domain" description="Cadherin" evidence="10">
    <location>
        <begin position="34"/>
        <end position="135"/>
    </location>
</feature>
<feature type="chain" id="PRO_5015581120" description="Cadherin domain-containing protein" evidence="9">
    <location>
        <begin position="24"/>
        <end position="306"/>
    </location>
</feature>
<evidence type="ECO:0000259" key="10">
    <source>
        <dbReference type="PROSITE" id="PS50268"/>
    </source>
</evidence>
<evidence type="ECO:0000256" key="1">
    <source>
        <dbReference type="ARBA" id="ARBA00004167"/>
    </source>
</evidence>
<reference evidence="11 12" key="1">
    <citation type="submission" date="2018-04" db="EMBL/GenBank/DDBJ databases">
        <title>The genome of golden apple snail Pomacea canaliculata provides insight into stress tolerance and invasive adaptation.</title>
        <authorList>
            <person name="Liu C."/>
            <person name="Liu B."/>
            <person name="Ren Y."/>
            <person name="Zhang Y."/>
            <person name="Wang H."/>
            <person name="Li S."/>
            <person name="Jiang F."/>
            <person name="Yin L."/>
            <person name="Zhang G."/>
            <person name="Qian W."/>
            <person name="Fan W."/>
        </authorList>
    </citation>
    <scope>NUCLEOTIDE SEQUENCE [LARGE SCALE GENOMIC DNA]</scope>
    <source>
        <strain evidence="11">SZHN2017</strain>
        <tissue evidence="11">Muscle</tissue>
    </source>
</reference>
<organism evidence="11 12">
    <name type="scientific">Pomacea canaliculata</name>
    <name type="common">Golden apple snail</name>
    <dbReference type="NCBI Taxonomy" id="400727"/>
    <lineage>
        <taxon>Eukaryota</taxon>
        <taxon>Metazoa</taxon>
        <taxon>Spiralia</taxon>
        <taxon>Lophotrochozoa</taxon>
        <taxon>Mollusca</taxon>
        <taxon>Gastropoda</taxon>
        <taxon>Caenogastropoda</taxon>
        <taxon>Architaenioglossa</taxon>
        <taxon>Ampullarioidea</taxon>
        <taxon>Ampullariidae</taxon>
        <taxon>Pomacea</taxon>
    </lineage>
</organism>
<keyword evidence="2" id="KW-0812">Transmembrane</keyword>
<dbReference type="GO" id="GO:0000902">
    <property type="term" value="P:cell morphogenesis"/>
    <property type="evidence" value="ECO:0007669"/>
    <property type="project" value="TreeGrafter"/>
</dbReference>
<evidence type="ECO:0000313" key="11">
    <source>
        <dbReference type="EMBL" id="PVD24967.1"/>
    </source>
</evidence>
<evidence type="ECO:0000256" key="7">
    <source>
        <dbReference type="ARBA" id="ARBA00023136"/>
    </source>
</evidence>
<feature type="signal peptide" evidence="9">
    <location>
        <begin position="1"/>
        <end position="23"/>
    </location>
</feature>
<dbReference type="AlphaFoldDB" id="A0A2T7NUW1"/>
<accession>A0A2T7NUW1</accession>
<evidence type="ECO:0000256" key="5">
    <source>
        <dbReference type="ARBA" id="ARBA00022837"/>
    </source>
</evidence>
<evidence type="ECO:0000256" key="2">
    <source>
        <dbReference type="ARBA" id="ARBA00022692"/>
    </source>
</evidence>
<feature type="domain" description="Cadherin" evidence="10">
    <location>
        <begin position="136"/>
        <end position="238"/>
    </location>
</feature>
<comment type="caution">
    <text evidence="11">The sequence shown here is derived from an EMBL/GenBank/DDBJ whole genome shotgun (WGS) entry which is preliminary data.</text>
</comment>
<keyword evidence="3 9" id="KW-0732">Signal</keyword>
<dbReference type="Proteomes" id="UP000245119">
    <property type="component" value="Linkage Group LG9"/>
</dbReference>
<proteinExistence type="predicted"/>
<evidence type="ECO:0000313" key="12">
    <source>
        <dbReference type="Proteomes" id="UP000245119"/>
    </source>
</evidence>
<dbReference type="GO" id="GO:0007043">
    <property type="term" value="P:cell-cell junction assembly"/>
    <property type="evidence" value="ECO:0007669"/>
    <property type="project" value="TreeGrafter"/>
</dbReference>
<dbReference type="PANTHER" id="PTHR24027:SF422">
    <property type="entry name" value="CADHERIN DOMAIN-CONTAINING PROTEIN"/>
    <property type="match status" value="1"/>
</dbReference>
<dbReference type="GO" id="GO:0007156">
    <property type="term" value="P:homophilic cell adhesion via plasma membrane adhesion molecules"/>
    <property type="evidence" value="ECO:0007669"/>
    <property type="project" value="InterPro"/>
</dbReference>
<comment type="subcellular location">
    <subcellularLocation>
        <location evidence="1">Membrane</location>
        <topology evidence="1">Single-pass membrane protein</topology>
    </subcellularLocation>
</comment>
<dbReference type="InterPro" id="IPR002126">
    <property type="entry name" value="Cadherin-like_dom"/>
</dbReference>